<evidence type="ECO:0000313" key="3">
    <source>
        <dbReference type="Proteomes" id="UP001143304"/>
    </source>
</evidence>
<comment type="caution">
    <text evidence="2">The sequence shown here is derived from an EMBL/GenBank/DDBJ whole genome shotgun (WGS) entry which is preliminary data.</text>
</comment>
<dbReference type="InterPro" id="IPR000182">
    <property type="entry name" value="GNAT_dom"/>
</dbReference>
<dbReference type="InterPro" id="IPR052523">
    <property type="entry name" value="Trichothecene_AcTrans"/>
</dbReference>
<dbReference type="InterPro" id="IPR016181">
    <property type="entry name" value="Acyl_CoA_acyltransferase"/>
</dbReference>
<protein>
    <submittedName>
        <fullName evidence="2">N-acetyltransferase</fullName>
    </submittedName>
</protein>
<dbReference type="CDD" id="cd04301">
    <property type="entry name" value="NAT_SF"/>
    <property type="match status" value="1"/>
</dbReference>
<dbReference type="Gene3D" id="3.40.630.30">
    <property type="match status" value="1"/>
</dbReference>
<feature type="domain" description="N-acetyltransferase" evidence="1">
    <location>
        <begin position="49"/>
        <end position="200"/>
    </location>
</feature>
<dbReference type="RefSeq" id="WP_279250745.1">
    <property type="nucleotide sequence ID" value="NZ_SHNO01000002.1"/>
</dbReference>
<gene>
    <name evidence="2" type="ORF">EYC82_16565</name>
</gene>
<keyword evidence="3" id="KW-1185">Reference proteome</keyword>
<evidence type="ECO:0000313" key="2">
    <source>
        <dbReference type="EMBL" id="MCX2978959.1"/>
    </source>
</evidence>
<dbReference type="SUPFAM" id="SSF55729">
    <property type="entry name" value="Acyl-CoA N-acyltransferases (Nat)"/>
    <property type="match status" value="1"/>
</dbReference>
<name>A0ABT3TBW6_9GAMM</name>
<reference evidence="2" key="1">
    <citation type="submission" date="2019-02" db="EMBL/GenBank/DDBJ databases">
        <authorList>
            <person name="Li S.-H."/>
        </authorList>
    </citation>
    <scope>NUCLEOTIDE SEQUENCE</scope>
    <source>
        <strain evidence="2">IMCC11814</strain>
    </source>
</reference>
<dbReference type="EMBL" id="SHNO01000002">
    <property type="protein sequence ID" value="MCX2978959.1"/>
    <property type="molecule type" value="Genomic_DNA"/>
</dbReference>
<dbReference type="Pfam" id="PF00583">
    <property type="entry name" value="Acetyltransf_1"/>
    <property type="match status" value="1"/>
</dbReference>
<evidence type="ECO:0000259" key="1">
    <source>
        <dbReference type="PROSITE" id="PS51186"/>
    </source>
</evidence>
<organism evidence="2 3">
    <name type="scientific">Candidatus Marimicrobium litorale</name>
    <dbReference type="NCBI Taxonomy" id="2518991"/>
    <lineage>
        <taxon>Bacteria</taxon>
        <taxon>Pseudomonadati</taxon>
        <taxon>Pseudomonadota</taxon>
        <taxon>Gammaproteobacteria</taxon>
        <taxon>Cellvibrionales</taxon>
        <taxon>Halieaceae</taxon>
        <taxon>Marimicrobium</taxon>
    </lineage>
</organism>
<dbReference type="PROSITE" id="PS51186">
    <property type="entry name" value="GNAT"/>
    <property type="match status" value="1"/>
</dbReference>
<dbReference type="PANTHER" id="PTHR42791">
    <property type="entry name" value="GNAT FAMILY ACETYLTRANSFERASE"/>
    <property type="match status" value="1"/>
</dbReference>
<sequence>MEHPPTIQIANDTDLGILVDILSDSFSTDPMFNWVFPQTELYPHFFHLLVKKVYLPHGIVHMDERDRAAALWLPPAERLEVAPRLGLLRFGIRLVGKTGGLRALSRLYRQGRVFEKHYPREPHYYLQFIGCRSADQGQGIGAALLKDGLAICDNRGMPAYLECSNHRNVPLYQRHGFQIKAQQVVGKNGPMAWFMWRDPR</sequence>
<proteinExistence type="predicted"/>
<dbReference type="PANTHER" id="PTHR42791:SF1">
    <property type="entry name" value="N-ACETYLTRANSFERASE DOMAIN-CONTAINING PROTEIN"/>
    <property type="match status" value="1"/>
</dbReference>
<accession>A0ABT3TBW6</accession>
<dbReference type="Proteomes" id="UP001143304">
    <property type="component" value="Unassembled WGS sequence"/>
</dbReference>